<dbReference type="VEuPathDB" id="VectorBase:FBgn0266098"/>
<dbReference type="ExpressionAtlas" id="Q6IIN7">
    <property type="expression patterns" value="baseline and differential"/>
</dbReference>
<dbReference type="AlphaFoldDB" id="Q6IIN7"/>
<reference evidence="1" key="1">
    <citation type="journal article" date="2003" name="Genome Biol.">
        <title>An integrated gene annotation and transcriptional profiling approach towards the full gene content of the Drosophila genome.</title>
        <authorList>
            <person name="Hild M."/>
            <person name="Beckmann B."/>
            <person name="Haas S.A."/>
            <person name="Koch B."/>
            <person name="Solovyev V."/>
            <person name="Busold C."/>
            <person name="Fellenberg K."/>
            <person name="Boutros M."/>
            <person name="Vingron M."/>
            <person name="Sauer F."/>
            <person name="Hoheisel J.D."/>
            <person name="Paro R."/>
        </authorList>
    </citation>
    <scope>NUCLEOTIDE SEQUENCE</scope>
</reference>
<dbReference type="EMBL" id="BK003029">
    <property type="protein sequence ID" value="DAA03229.1"/>
    <property type="molecule type" value="Genomic_DNA"/>
</dbReference>
<proteinExistence type="predicted"/>
<dbReference type="OrthoDB" id="26681at2759"/>
<evidence type="ECO:0000313" key="1">
    <source>
        <dbReference type="EMBL" id="DAA03229.1"/>
    </source>
</evidence>
<accession>Q6IIN7</accession>
<protein>
    <submittedName>
        <fullName evidence="1">HDC17477</fullName>
    </submittedName>
</protein>
<name>Q6IIN7_DROME</name>
<sequence length="81" mass="9147">MRGKLEKRKTLAKDQGPRAEIWSVFIAILRKSVRNLQACTDVGLIEHVLVRLQRSETVVAVLGTTSHHPVANPETNRRGYE</sequence>
<gene>
    <name evidence="1" type="ORF">HDC17477</name>
</gene>
<organism evidence="1">
    <name type="scientific">Drosophila melanogaster</name>
    <name type="common">Fruit fly</name>
    <dbReference type="NCBI Taxonomy" id="7227"/>
    <lineage>
        <taxon>Eukaryota</taxon>
        <taxon>Metazoa</taxon>
        <taxon>Ecdysozoa</taxon>
        <taxon>Arthropoda</taxon>
        <taxon>Hexapoda</taxon>
        <taxon>Insecta</taxon>
        <taxon>Pterygota</taxon>
        <taxon>Neoptera</taxon>
        <taxon>Endopterygota</taxon>
        <taxon>Diptera</taxon>
        <taxon>Brachycera</taxon>
        <taxon>Muscomorpha</taxon>
        <taxon>Ephydroidea</taxon>
        <taxon>Drosophilidae</taxon>
        <taxon>Drosophila</taxon>
        <taxon>Sophophora</taxon>
    </lineage>
</organism>